<dbReference type="InterPro" id="IPR051559">
    <property type="entry name" value="HIF_prolyl_hydroxylases"/>
</dbReference>
<dbReference type="EMBL" id="CAUYUJ010021185">
    <property type="protein sequence ID" value="CAK0903230.1"/>
    <property type="molecule type" value="Genomic_DNA"/>
</dbReference>
<organism evidence="8 9">
    <name type="scientific">Prorocentrum cordatum</name>
    <dbReference type="NCBI Taxonomy" id="2364126"/>
    <lineage>
        <taxon>Eukaryota</taxon>
        <taxon>Sar</taxon>
        <taxon>Alveolata</taxon>
        <taxon>Dinophyceae</taxon>
        <taxon>Prorocentrales</taxon>
        <taxon>Prorocentraceae</taxon>
        <taxon>Prorocentrum</taxon>
    </lineage>
</organism>
<dbReference type="InterPro" id="IPR044862">
    <property type="entry name" value="Pro_4_hyd_alph_FE2OG_OXY"/>
</dbReference>
<comment type="cofactor">
    <cofactor evidence="1">
        <name>L-ascorbate</name>
        <dbReference type="ChEBI" id="CHEBI:38290"/>
    </cofactor>
</comment>
<dbReference type="Pfam" id="PF13640">
    <property type="entry name" value="2OG-FeII_Oxy_3"/>
    <property type="match status" value="1"/>
</dbReference>
<evidence type="ECO:0000256" key="6">
    <source>
        <dbReference type="ARBA" id="ARBA00023004"/>
    </source>
</evidence>
<keyword evidence="6" id="KW-0408">Iron</keyword>
<dbReference type="PANTHER" id="PTHR12907:SF26">
    <property type="entry name" value="HIF PROLYL HYDROXYLASE, ISOFORM C"/>
    <property type="match status" value="1"/>
</dbReference>
<gene>
    <name evidence="8" type="ORF">PCOR1329_LOCUS79590</name>
</gene>
<proteinExistence type="predicted"/>
<protein>
    <recommendedName>
        <fullName evidence="7">Fe2OG dioxygenase domain-containing protein</fullName>
    </recommendedName>
</protein>
<comment type="caution">
    <text evidence="8">The sequence shown here is derived from an EMBL/GenBank/DDBJ whole genome shotgun (WGS) entry which is preliminary data.</text>
</comment>
<keyword evidence="3" id="KW-0847">Vitamin C</keyword>
<evidence type="ECO:0000313" key="9">
    <source>
        <dbReference type="Proteomes" id="UP001189429"/>
    </source>
</evidence>
<evidence type="ECO:0000256" key="5">
    <source>
        <dbReference type="ARBA" id="ARBA00023002"/>
    </source>
</evidence>
<dbReference type="PANTHER" id="PTHR12907">
    <property type="entry name" value="EGL NINE HOMOLOG-RELATED"/>
    <property type="match status" value="1"/>
</dbReference>
<dbReference type="Gene3D" id="2.60.120.620">
    <property type="entry name" value="q2cbj1_9rhob like domain"/>
    <property type="match status" value="1"/>
</dbReference>
<feature type="domain" description="Fe2OG dioxygenase" evidence="7">
    <location>
        <begin position="171"/>
        <end position="272"/>
    </location>
</feature>
<evidence type="ECO:0000259" key="7">
    <source>
        <dbReference type="PROSITE" id="PS51471"/>
    </source>
</evidence>
<evidence type="ECO:0000256" key="2">
    <source>
        <dbReference type="ARBA" id="ARBA00022723"/>
    </source>
</evidence>
<dbReference type="SMART" id="SM00702">
    <property type="entry name" value="P4Hc"/>
    <property type="match status" value="1"/>
</dbReference>
<dbReference type="InterPro" id="IPR006620">
    <property type="entry name" value="Pro_4_hyd_alph"/>
</dbReference>
<accession>A0ABN9XT95</accession>
<dbReference type="Proteomes" id="UP001189429">
    <property type="component" value="Unassembled WGS sequence"/>
</dbReference>
<evidence type="ECO:0000313" key="8">
    <source>
        <dbReference type="EMBL" id="CAK0903230.1"/>
    </source>
</evidence>
<keyword evidence="2" id="KW-0479">Metal-binding</keyword>
<name>A0ABN9XT95_9DINO</name>
<evidence type="ECO:0000256" key="4">
    <source>
        <dbReference type="ARBA" id="ARBA00022964"/>
    </source>
</evidence>
<dbReference type="InterPro" id="IPR005123">
    <property type="entry name" value="Oxoglu/Fe-dep_dioxygenase_dom"/>
</dbReference>
<dbReference type="PROSITE" id="PS51471">
    <property type="entry name" value="FE2OG_OXY"/>
    <property type="match status" value="1"/>
</dbReference>
<keyword evidence="5" id="KW-0560">Oxidoreductase</keyword>
<keyword evidence="4" id="KW-0223">Dioxygenase</keyword>
<evidence type="ECO:0000256" key="1">
    <source>
        <dbReference type="ARBA" id="ARBA00001961"/>
    </source>
</evidence>
<evidence type="ECO:0000256" key="3">
    <source>
        <dbReference type="ARBA" id="ARBA00022896"/>
    </source>
</evidence>
<sequence>MEYLALVRPPRPEVAALVEGHMAPLRRLRAAGGDGAWWRAAAVVDLAAGALQEACFCVLDGFLPPQLAEQLAEGVWGSRPVGPVGAEGKNGWTRGGTARAAEAIQSGGGLEERNERLARALLNPSRGDVALFSDGDHHLPGTCALCAAVDELVDALGSCPAIAQRLAHTDFANSAMFTVYPGGASRYIKHTDNSALTDGRRLTAILYLNKVWEPSHGGQLRIFEPTMQSVQFKADIEPLFNRLVLFWSTEEVPHEVLPSYRERAAVSIWYCCARECLQTEEAFKRLACRARCIAGRSRADRLEAAGWTPEQRRLLRLLGEPPSPGAAPEESAAGREREAVRAAVLHDFGGCEAHRRQRERLSRLFGWDARAAEAQRQASEAQRQQRGLFEALGLPLPAPLEAPAPRVPQTSAPALAEELCRRSAGGGAVAEA</sequence>
<keyword evidence="9" id="KW-1185">Reference proteome</keyword>
<reference evidence="8" key="1">
    <citation type="submission" date="2023-10" db="EMBL/GenBank/DDBJ databases">
        <authorList>
            <person name="Chen Y."/>
            <person name="Shah S."/>
            <person name="Dougan E. K."/>
            <person name="Thang M."/>
            <person name="Chan C."/>
        </authorList>
    </citation>
    <scope>NUCLEOTIDE SEQUENCE [LARGE SCALE GENOMIC DNA]</scope>
</reference>